<dbReference type="EMBL" id="NPOA01000001">
    <property type="protein sequence ID" value="PAV31525.1"/>
    <property type="molecule type" value="Genomic_DNA"/>
</dbReference>
<keyword evidence="2" id="KW-1185">Reference proteome</keyword>
<dbReference type="InterPro" id="IPR039498">
    <property type="entry name" value="NTP_transf_5"/>
</dbReference>
<sequence>MKPFKLNISQIPIELKFILDLLKEDFQYESNRASYEEINWDTFIKLSLHHRLYPVIYLKLKQLKEGIVPSFVMNYLSIQYKRNTLKMLKFSAITEQISRLLTDNQIPVILLKGPALAHQLYGDISHRTSGDLDFLVPIEKLEETEKLLVGQGYVKDEYIQTVLNDWKWRHHHFTYIHPQQNIKVEIHWRLNPGPGKEPKFNELWKRKSRSKLTHFPVYLLGKEDLLLFLISHGARHGWSRLRWLVDIKYLLVEKHLDLKRTLLMARIYHYHRSAGQGIYLAKSLFNLELVPEMERLTKAPSAKKLAQQAVFYFENRINLHSDPVPEDVANYHKSHLFALRSMQQKIIFIISFLYPYPEDKQLLPLPKAFHFLYFPLRPFLWVWRKTRKHALS</sequence>
<dbReference type="OrthoDB" id="9773927at2"/>
<comment type="caution">
    <text evidence="1">The sequence shown here is derived from an EMBL/GenBank/DDBJ whole genome shotgun (WGS) entry which is preliminary data.</text>
</comment>
<dbReference type="Pfam" id="PF14907">
    <property type="entry name" value="NTP_transf_5"/>
    <property type="match status" value="1"/>
</dbReference>
<dbReference type="Gene3D" id="3.30.460.40">
    <property type="match status" value="1"/>
</dbReference>
<organism evidence="1 2">
    <name type="scientific">Virgibacillus profundi</name>
    <dbReference type="NCBI Taxonomy" id="2024555"/>
    <lineage>
        <taxon>Bacteria</taxon>
        <taxon>Bacillati</taxon>
        <taxon>Bacillota</taxon>
        <taxon>Bacilli</taxon>
        <taxon>Bacillales</taxon>
        <taxon>Bacillaceae</taxon>
        <taxon>Virgibacillus</taxon>
    </lineage>
</organism>
<dbReference type="RefSeq" id="WP_095653894.1">
    <property type="nucleotide sequence ID" value="NZ_NPOA01000001.1"/>
</dbReference>
<evidence type="ECO:0000313" key="2">
    <source>
        <dbReference type="Proteomes" id="UP000218887"/>
    </source>
</evidence>
<dbReference type="AlphaFoldDB" id="A0A2A2IK84"/>
<evidence type="ECO:0000313" key="1">
    <source>
        <dbReference type="EMBL" id="PAV31525.1"/>
    </source>
</evidence>
<dbReference type="Proteomes" id="UP000218887">
    <property type="component" value="Unassembled WGS sequence"/>
</dbReference>
<gene>
    <name evidence="1" type="ORF">CIL05_02385</name>
</gene>
<reference evidence="1 2" key="1">
    <citation type="submission" date="2017-08" db="EMBL/GenBank/DDBJ databases">
        <title>Virgibacillus indicus sp. nov. and Virgibacillus profoundi sp. nov, two moderately halophilic bacteria isolated from marine sediment by using the Microfluidic Streak Plate.</title>
        <authorList>
            <person name="Xu B."/>
            <person name="Hu B."/>
            <person name="Wang J."/>
            <person name="Zhu Y."/>
            <person name="Huang L."/>
            <person name="Du W."/>
            <person name="Huang Y."/>
        </authorList>
    </citation>
    <scope>NUCLEOTIDE SEQUENCE [LARGE SCALE GENOMIC DNA]</scope>
    <source>
        <strain evidence="1 2">IO3-P3-H5</strain>
    </source>
</reference>
<accession>A0A2A2IK84</accession>
<protein>
    <submittedName>
        <fullName evidence="1">Renal dipeptidase</fullName>
    </submittedName>
</protein>
<name>A0A2A2IK84_9BACI</name>
<proteinExistence type="predicted"/>